<evidence type="ECO:0000256" key="3">
    <source>
        <dbReference type="ARBA" id="ARBA00022729"/>
    </source>
</evidence>
<dbReference type="GeneTree" id="ENSGT00950000182968"/>
<dbReference type="SMART" id="SM00409">
    <property type="entry name" value="IG"/>
    <property type="match status" value="2"/>
</dbReference>
<dbReference type="InterPro" id="IPR007110">
    <property type="entry name" value="Ig-like_dom"/>
</dbReference>
<evidence type="ECO:0000259" key="9">
    <source>
        <dbReference type="PROSITE" id="PS50835"/>
    </source>
</evidence>
<dbReference type="SUPFAM" id="SSF56219">
    <property type="entry name" value="DNase I-like"/>
    <property type="match status" value="1"/>
</dbReference>
<dbReference type="GO" id="GO:0005886">
    <property type="term" value="C:plasma membrane"/>
    <property type="evidence" value="ECO:0007669"/>
    <property type="project" value="UniProtKB-SubCell"/>
</dbReference>
<evidence type="ECO:0000256" key="8">
    <source>
        <dbReference type="SAM" id="SignalP"/>
    </source>
</evidence>
<proteinExistence type="predicted"/>
<dbReference type="InterPro" id="IPR013783">
    <property type="entry name" value="Ig-like_fold"/>
</dbReference>
<organism evidence="10 11">
    <name type="scientific">Scophthalmus maximus</name>
    <name type="common">Turbot</name>
    <name type="synonym">Psetta maxima</name>
    <dbReference type="NCBI Taxonomy" id="52904"/>
    <lineage>
        <taxon>Eukaryota</taxon>
        <taxon>Metazoa</taxon>
        <taxon>Chordata</taxon>
        <taxon>Craniata</taxon>
        <taxon>Vertebrata</taxon>
        <taxon>Euteleostomi</taxon>
        <taxon>Actinopterygii</taxon>
        <taxon>Neopterygii</taxon>
        <taxon>Teleostei</taxon>
        <taxon>Neoteleostei</taxon>
        <taxon>Acanthomorphata</taxon>
        <taxon>Carangaria</taxon>
        <taxon>Pleuronectiformes</taxon>
        <taxon>Pleuronectoidei</taxon>
        <taxon>Scophthalmidae</taxon>
        <taxon>Scophthalmus</taxon>
    </lineage>
</organism>
<evidence type="ECO:0000256" key="1">
    <source>
        <dbReference type="ARBA" id="ARBA00004236"/>
    </source>
</evidence>
<evidence type="ECO:0000256" key="6">
    <source>
        <dbReference type="ARBA" id="ARBA00023157"/>
    </source>
</evidence>
<dbReference type="InterPro" id="IPR052051">
    <property type="entry name" value="TCR_complex_component"/>
</dbReference>
<dbReference type="GO" id="GO:0002376">
    <property type="term" value="P:immune system process"/>
    <property type="evidence" value="ECO:0007669"/>
    <property type="project" value="UniProtKB-KW"/>
</dbReference>
<dbReference type="InterPro" id="IPR013106">
    <property type="entry name" value="Ig_V-set"/>
</dbReference>
<reference evidence="10" key="1">
    <citation type="submission" date="2023-05" db="EMBL/GenBank/DDBJ databases">
        <title>High-quality long-read genome of Scophthalmus maximus.</title>
        <authorList>
            <person name="Lien S."/>
            <person name="Martinez P."/>
        </authorList>
    </citation>
    <scope>NUCLEOTIDE SEQUENCE [LARGE SCALE GENOMIC DNA]</scope>
</reference>
<dbReference type="InterPro" id="IPR036691">
    <property type="entry name" value="Endo/exonu/phosph_ase_sf"/>
</dbReference>
<dbReference type="PANTHER" id="PTHR19433:SF127">
    <property type="entry name" value="NITR9"/>
    <property type="match status" value="1"/>
</dbReference>
<dbReference type="Gene3D" id="2.60.40.10">
    <property type="entry name" value="Immunoglobulins"/>
    <property type="match status" value="2"/>
</dbReference>
<dbReference type="Proteomes" id="UP000694558">
    <property type="component" value="Chromosome 4"/>
</dbReference>
<dbReference type="GO" id="GO:0009617">
    <property type="term" value="P:response to bacterium"/>
    <property type="evidence" value="ECO:0007669"/>
    <property type="project" value="TreeGrafter"/>
</dbReference>
<keyword evidence="2" id="KW-1003">Cell membrane</keyword>
<keyword evidence="6" id="KW-1015">Disulfide bond</keyword>
<dbReference type="InterPro" id="IPR003599">
    <property type="entry name" value="Ig_sub"/>
</dbReference>
<evidence type="ECO:0000256" key="4">
    <source>
        <dbReference type="ARBA" id="ARBA00022859"/>
    </source>
</evidence>
<dbReference type="SMART" id="SM00406">
    <property type="entry name" value="IGv"/>
    <property type="match status" value="1"/>
</dbReference>
<keyword evidence="7" id="KW-0325">Glycoprotein</keyword>
<keyword evidence="5" id="KW-0472">Membrane</keyword>
<dbReference type="AlphaFoldDB" id="A0A8D3AW32"/>
<name>A0A8D3AW32_SCOMX</name>
<keyword evidence="3 8" id="KW-0732">Signal</keyword>
<dbReference type="SUPFAM" id="SSF48726">
    <property type="entry name" value="Immunoglobulin"/>
    <property type="match status" value="2"/>
</dbReference>
<evidence type="ECO:0000313" key="11">
    <source>
        <dbReference type="Proteomes" id="UP000694558"/>
    </source>
</evidence>
<dbReference type="InterPro" id="IPR036179">
    <property type="entry name" value="Ig-like_dom_sf"/>
</dbReference>
<dbReference type="Ensembl" id="ENSSMAT00000024764.2">
    <property type="protein sequence ID" value="ENSSMAP00000024472.2"/>
    <property type="gene ID" value="ENSSMAG00000026519.1"/>
</dbReference>
<keyword evidence="4" id="KW-0391">Immunity</keyword>
<reference evidence="10" key="2">
    <citation type="submission" date="2025-08" db="UniProtKB">
        <authorList>
            <consortium name="Ensembl"/>
        </authorList>
    </citation>
    <scope>IDENTIFICATION</scope>
</reference>
<evidence type="ECO:0000256" key="2">
    <source>
        <dbReference type="ARBA" id="ARBA00022475"/>
    </source>
</evidence>
<dbReference type="Pfam" id="PF07686">
    <property type="entry name" value="V-set"/>
    <property type="match status" value="1"/>
</dbReference>
<dbReference type="PROSITE" id="PS50835">
    <property type="entry name" value="IG_LIKE"/>
    <property type="match status" value="1"/>
</dbReference>
<sequence length="364" mass="40146">HSIQICAFALSLLSLAHWTPLGQSFLHFESADIGESVTLSCLCKDGAATMFFWYKQTLGQKPNLVSTFYRYNNNNNKGTFNGEFNDTRFSMDAGNGRNDLKISHLRISDSATYHCAGSDLNDFVFCTAVTVSVKGSGLNIQALVDQSGSETVQPGVSATLGCTVHTGTCDGKHSVYWFKNSEEPHPGLIYTHGDRDDQCERKPNTQTHSCAYNLSMKSLNLSHAGTFCAVASCGHINTKPINEPKNRTIKVGLFNIRSLPSKSLLVNDLITDKHVDLFCMTETWLQPEEYVSLNESTPPSYNNTHIPRTTGRGGGVAAIYQADLLLNARLNHSFNSFESLTLTLLHPSWNCQKPVIVVVVYRPL</sequence>
<protein>
    <recommendedName>
        <fullName evidence="9">Ig-like domain-containing protein</fullName>
    </recommendedName>
</protein>
<feature type="signal peptide" evidence="8">
    <location>
        <begin position="1"/>
        <end position="24"/>
    </location>
</feature>
<evidence type="ECO:0000256" key="7">
    <source>
        <dbReference type="ARBA" id="ARBA00023180"/>
    </source>
</evidence>
<accession>A0A8D3AW32</accession>
<comment type="subcellular location">
    <subcellularLocation>
        <location evidence="1">Cell membrane</location>
    </subcellularLocation>
</comment>
<dbReference type="PANTHER" id="PTHR19433">
    <property type="entry name" value="T-CELL RECEPTOR ALPHA CHAIN V REGION-RELATED"/>
    <property type="match status" value="1"/>
</dbReference>
<evidence type="ECO:0000313" key="10">
    <source>
        <dbReference type="Ensembl" id="ENSSMAP00000024472.2"/>
    </source>
</evidence>
<feature type="chain" id="PRO_5034423438" description="Ig-like domain-containing protein" evidence="8">
    <location>
        <begin position="25"/>
        <end position="364"/>
    </location>
</feature>
<feature type="domain" description="Ig-like" evidence="9">
    <location>
        <begin position="20"/>
        <end position="132"/>
    </location>
</feature>
<evidence type="ECO:0000256" key="5">
    <source>
        <dbReference type="ARBA" id="ARBA00023136"/>
    </source>
</evidence>
<dbReference type="Gene3D" id="3.60.10.10">
    <property type="entry name" value="Endonuclease/exonuclease/phosphatase"/>
    <property type="match status" value="1"/>
</dbReference>